<dbReference type="GO" id="GO:0017119">
    <property type="term" value="C:Golgi transport complex"/>
    <property type="evidence" value="ECO:0007669"/>
    <property type="project" value="EnsemblFungi"/>
</dbReference>
<keyword evidence="3" id="KW-0333">Golgi apparatus</keyword>
<gene>
    <name evidence="7" type="ORF">LALA0_S07e02806g</name>
</gene>
<keyword evidence="8" id="KW-1185">Reference proteome</keyword>
<name>A0A0C7NC25_9SACH</name>
<sequence length="390" mass="43113">MSAAKHSEDFEEYLEDDFNAVKACSAVLKSTHIDMDSDELDLLTSIKKVRYALNEVDRRTEETIRSNPLHLIDTLNDRAIARAKTQASLGPSIEYLKMSYGRLEKDVLEPHEESLQLQLALGKIHQTSSVLRDVLIFLHLLRQVMSFVSPNPKEEQGSSEQNLLALASIHSQVQSTLASNPNLRALRLVKKHDSETLTPSRRGTLKLIGESLVSNYSGELRSTQAKFESSQSLLLALHKLSPKDFVSTIDKVVLARINSSNQGLSKTITSIKNIKTALENALQDAQTVLLLEKTLNSTSTGTLSLLSEYISHKKHASLMEMFWSRVSKAFKRDFETSYTRGGPVGKSLAANSTSIVQSMQQTLSTDPAAANQGLEKMLDSVSILDKTGSK</sequence>
<dbReference type="STRING" id="1245769.A0A0C7NC25"/>
<organism evidence="7 8">
    <name type="scientific">Lachancea lanzarotensis</name>
    <dbReference type="NCBI Taxonomy" id="1245769"/>
    <lineage>
        <taxon>Eukaryota</taxon>
        <taxon>Fungi</taxon>
        <taxon>Dikarya</taxon>
        <taxon>Ascomycota</taxon>
        <taxon>Saccharomycotina</taxon>
        <taxon>Saccharomycetes</taxon>
        <taxon>Saccharomycetales</taxon>
        <taxon>Saccharomycetaceae</taxon>
        <taxon>Lachancea</taxon>
    </lineage>
</organism>
<feature type="domain" description="Conserved oligomeric Golgi complex subunit 5 helical" evidence="6">
    <location>
        <begin position="183"/>
        <end position="362"/>
    </location>
</feature>
<evidence type="ECO:0000256" key="2">
    <source>
        <dbReference type="ARBA" id="ARBA00020974"/>
    </source>
</evidence>
<dbReference type="GO" id="GO:0000139">
    <property type="term" value="C:Golgi membrane"/>
    <property type="evidence" value="ECO:0007669"/>
    <property type="project" value="UniProtKB-SubCell"/>
</dbReference>
<dbReference type="InterPro" id="IPR049176">
    <property type="entry name" value="COG5_N"/>
</dbReference>
<keyword evidence="4" id="KW-0472">Membrane</keyword>
<comment type="subcellular location">
    <subcellularLocation>
        <location evidence="1">Golgi apparatus membrane</location>
        <topology evidence="1">Peripheral membrane protein</topology>
    </subcellularLocation>
</comment>
<dbReference type="InterPro" id="IPR019465">
    <property type="entry name" value="Cog5"/>
</dbReference>
<dbReference type="GO" id="GO:0006891">
    <property type="term" value="P:intra-Golgi vesicle-mediated transport"/>
    <property type="evidence" value="ECO:0007669"/>
    <property type="project" value="EnsemblFungi"/>
</dbReference>
<evidence type="ECO:0000256" key="3">
    <source>
        <dbReference type="ARBA" id="ARBA00023034"/>
    </source>
</evidence>
<dbReference type="Pfam" id="PF10392">
    <property type="entry name" value="COG5_N"/>
    <property type="match status" value="1"/>
</dbReference>
<dbReference type="PANTHER" id="PTHR13228">
    <property type="entry name" value="CONSERVED OLIGOMERIC GOLGI COMPLEX COMPONENT 5"/>
    <property type="match status" value="1"/>
</dbReference>
<evidence type="ECO:0000313" key="8">
    <source>
        <dbReference type="Proteomes" id="UP000054304"/>
    </source>
</evidence>
<evidence type="ECO:0000256" key="4">
    <source>
        <dbReference type="ARBA" id="ARBA00023136"/>
    </source>
</evidence>
<feature type="domain" description="Conserved oligomeric Golgi complex subunit 5 N-terminal" evidence="5">
    <location>
        <begin position="11"/>
        <end position="144"/>
    </location>
</feature>
<dbReference type="GeneID" id="34686609"/>
<reference evidence="7 8" key="1">
    <citation type="submission" date="2014-12" db="EMBL/GenBank/DDBJ databases">
        <authorList>
            <person name="Neuveglise Cecile"/>
        </authorList>
    </citation>
    <scope>NUCLEOTIDE SEQUENCE [LARGE SCALE GENOMIC DNA]</scope>
    <source>
        <strain evidence="7 8">CBS 12615</strain>
    </source>
</reference>
<dbReference type="RefSeq" id="XP_022629340.1">
    <property type="nucleotide sequence ID" value="XM_022771433.1"/>
</dbReference>
<evidence type="ECO:0000259" key="5">
    <source>
        <dbReference type="Pfam" id="PF10392"/>
    </source>
</evidence>
<dbReference type="EMBL" id="LN736366">
    <property type="protein sequence ID" value="CEP63119.1"/>
    <property type="molecule type" value="Genomic_DNA"/>
</dbReference>
<dbReference type="OrthoDB" id="18786at2759"/>
<dbReference type="AlphaFoldDB" id="A0A0C7NC25"/>
<dbReference type="PANTHER" id="PTHR13228:SF3">
    <property type="entry name" value="CONSERVED OLIGOMERIC GOLGI COMPLEX SUBUNIT 5"/>
    <property type="match status" value="1"/>
</dbReference>
<accession>A0A0C7NC25</accession>
<evidence type="ECO:0000259" key="6">
    <source>
        <dbReference type="Pfam" id="PF20649"/>
    </source>
</evidence>
<evidence type="ECO:0000256" key="1">
    <source>
        <dbReference type="ARBA" id="ARBA00004395"/>
    </source>
</evidence>
<dbReference type="Proteomes" id="UP000054304">
    <property type="component" value="Unassembled WGS sequence"/>
</dbReference>
<proteinExistence type="predicted"/>
<dbReference type="GO" id="GO:0042802">
    <property type="term" value="F:identical protein binding"/>
    <property type="evidence" value="ECO:0007669"/>
    <property type="project" value="EnsemblFungi"/>
</dbReference>
<evidence type="ECO:0000313" key="7">
    <source>
        <dbReference type="EMBL" id="CEP63119.1"/>
    </source>
</evidence>
<protein>
    <recommendedName>
        <fullName evidence="2">Conserved oligomeric Golgi complex subunit 5</fullName>
    </recommendedName>
</protein>
<dbReference type="GO" id="GO:0032258">
    <property type="term" value="P:cytoplasm to vacuole targeting by the Cvt pathway"/>
    <property type="evidence" value="ECO:0007669"/>
    <property type="project" value="EnsemblFungi"/>
</dbReference>
<dbReference type="Pfam" id="PF20649">
    <property type="entry name" value="COG5_C"/>
    <property type="match status" value="1"/>
</dbReference>
<dbReference type="InterPro" id="IPR048485">
    <property type="entry name" value="COG5_helical"/>
</dbReference>
<dbReference type="HOGENOM" id="CLU_060138_0_0_1"/>